<dbReference type="AlphaFoldDB" id="A0A0D0AFR9"/>
<keyword evidence="2" id="KW-1185">Reference proteome</keyword>
<sequence>NNEISHLDDDPGAYPFPVGEFAGKRLDTVPSNLRWWATRAHLARNSWYPAYVKANNRYEELLLQTPEAYPFPFGEHEGKRLDEVPENLIWWGIHPLRSGTAWYPAYIKANQRYEELLLQTPEAYPFPFGEHED</sequence>
<evidence type="ECO:0000313" key="1">
    <source>
        <dbReference type="EMBL" id="KIK40581.1"/>
    </source>
</evidence>
<dbReference type="OrthoDB" id="4770086at2759"/>
<dbReference type="EMBL" id="KN835297">
    <property type="protein sequence ID" value="KIK40581.1"/>
    <property type="molecule type" value="Genomic_DNA"/>
</dbReference>
<feature type="non-terminal residue" evidence="1">
    <location>
        <position position="133"/>
    </location>
</feature>
<name>A0A0D0AFR9_9AGAM</name>
<dbReference type="Proteomes" id="UP000054485">
    <property type="component" value="Unassembled WGS sequence"/>
</dbReference>
<proteinExistence type="predicted"/>
<dbReference type="InParanoid" id="A0A0D0AFR9"/>
<protein>
    <submittedName>
        <fullName evidence="1">Uncharacterized protein</fullName>
    </submittedName>
</protein>
<reference evidence="2" key="2">
    <citation type="submission" date="2015-01" db="EMBL/GenBank/DDBJ databases">
        <title>Evolutionary Origins and Diversification of the Mycorrhizal Mutualists.</title>
        <authorList>
            <consortium name="DOE Joint Genome Institute"/>
            <consortium name="Mycorrhizal Genomics Consortium"/>
            <person name="Kohler A."/>
            <person name="Kuo A."/>
            <person name="Nagy L.G."/>
            <person name="Floudas D."/>
            <person name="Copeland A."/>
            <person name="Barry K.W."/>
            <person name="Cichocki N."/>
            <person name="Veneault-Fourrey C."/>
            <person name="LaButti K."/>
            <person name="Lindquist E.A."/>
            <person name="Lipzen A."/>
            <person name="Lundell T."/>
            <person name="Morin E."/>
            <person name="Murat C."/>
            <person name="Riley R."/>
            <person name="Ohm R."/>
            <person name="Sun H."/>
            <person name="Tunlid A."/>
            <person name="Henrissat B."/>
            <person name="Grigoriev I.V."/>
            <person name="Hibbett D.S."/>
            <person name="Martin F."/>
        </authorList>
    </citation>
    <scope>NUCLEOTIDE SEQUENCE [LARGE SCALE GENOMIC DNA]</scope>
    <source>
        <strain evidence="2">UH-Slu-Lm8-n1</strain>
    </source>
</reference>
<feature type="non-terminal residue" evidence="1">
    <location>
        <position position="1"/>
    </location>
</feature>
<reference evidence="1 2" key="1">
    <citation type="submission" date="2014-04" db="EMBL/GenBank/DDBJ databases">
        <authorList>
            <consortium name="DOE Joint Genome Institute"/>
            <person name="Kuo A."/>
            <person name="Ruytinx J."/>
            <person name="Rineau F."/>
            <person name="Colpaert J."/>
            <person name="Kohler A."/>
            <person name="Nagy L.G."/>
            <person name="Floudas D."/>
            <person name="Copeland A."/>
            <person name="Barry K.W."/>
            <person name="Cichocki N."/>
            <person name="Veneault-Fourrey C."/>
            <person name="LaButti K."/>
            <person name="Lindquist E.A."/>
            <person name="Lipzen A."/>
            <person name="Lundell T."/>
            <person name="Morin E."/>
            <person name="Murat C."/>
            <person name="Sun H."/>
            <person name="Tunlid A."/>
            <person name="Henrissat B."/>
            <person name="Grigoriev I.V."/>
            <person name="Hibbett D.S."/>
            <person name="Martin F."/>
            <person name="Nordberg H.P."/>
            <person name="Cantor M.N."/>
            <person name="Hua S.X."/>
        </authorList>
    </citation>
    <scope>NUCLEOTIDE SEQUENCE [LARGE SCALE GENOMIC DNA]</scope>
    <source>
        <strain evidence="1 2">UH-Slu-Lm8-n1</strain>
    </source>
</reference>
<organism evidence="1 2">
    <name type="scientific">Suillus luteus UH-Slu-Lm8-n1</name>
    <dbReference type="NCBI Taxonomy" id="930992"/>
    <lineage>
        <taxon>Eukaryota</taxon>
        <taxon>Fungi</taxon>
        <taxon>Dikarya</taxon>
        <taxon>Basidiomycota</taxon>
        <taxon>Agaricomycotina</taxon>
        <taxon>Agaricomycetes</taxon>
        <taxon>Agaricomycetidae</taxon>
        <taxon>Boletales</taxon>
        <taxon>Suillineae</taxon>
        <taxon>Suillaceae</taxon>
        <taxon>Suillus</taxon>
    </lineage>
</organism>
<dbReference type="HOGENOM" id="CLU_116409_0_0_1"/>
<evidence type="ECO:0000313" key="2">
    <source>
        <dbReference type="Proteomes" id="UP000054485"/>
    </source>
</evidence>
<accession>A0A0D0AFR9</accession>
<gene>
    <name evidence="1" type="ORF">CY34DRAFT_32108</name>
</gene>